<dbReference type="GO" id="GO:0005344">
    <property type="term" value="F:oxygen carrier activity"/>
    <property type="evidence" value="ECO:0007669"/>
    <property type="project" value="UniProtKB-KW"/>
</dbReference>
<evidence type="ECO:0000256" key="3">
    <source>
        <dbReference type="ARBA" id="ARBA00022723"/>
    </source>
</evidence>
<name>Q2IN86_ANADE</name>
<dbReference type="RefSeq" id="WP_011419551.1">
    <property type="nucleotide sequence ID" value="NC_007760.1"/>
</dbReference>
<evidence type="ECO:0000256" key="1">
    <source>
        <dbReference type="ARBA" id="ARBA00010587"/>
    </source>
</evidence>
<keyword evidence="2" id="KW-0813">Transport</keyword>
<dbReference type="OrthoDB" id="9774644at2"/>
<dbReference type="PROSITE" id="PS00550">
    <property type="entry name" value="HEMERYTHRINS"/>
    <property type="match status" value="1"/>
</dbReference>
<dbReference type="InterPro" id="IPR012827">
    <property type="entry name" value="Hemerythrin_metal-bd"/>
</dbReference>
<dbReference type="CDD" id="cd12107">
    <property type="entry name" value="Hemerythrin"/>
    <property type="match status" value="1"/>
</dbReference>
<keyword evidence="3" id="KW-0479">Metal-binding</keyword>
<dbReference type="eggNOG" id="COG2703">
    <property type="taxonomic scope" value="Bacteria"/>
</dbReference>
<dbReference type="Pfam" id="PF01814">
    <property type="entry name" value="Hemerythrin"/>
    <property type="match status" value="1"/>
</dbReference>
<dbReference type="PANTHER" id="PTHR37164:SF1">
    <property type="entry name" value="BACTERIOHEMERYTHRIN"/>
    <property type="match status" value="1"/>
</dbReference>
<dbReference type="InterPro" id="IPR012312">
    <property type="entry name" value="Hemerythrin-like"/>
</dbReference>
<keyword evidence="4" id="KW-0408">Iron</keyword>
<dbReference type="HOGENOM" id="CLU_086902_3_1_7"/>
<dbReference type="Gene3D" id="1.20.120.50">
    <property type="entry name" value="Hemerythrin-like"/>
    <property type="match status" value="1"/>
</dbReference>
<keyword evidence="2" id="KW-0561">Oxygen transport</keyword>
<evidence type="ECO:0000313" key="7">
    <source>
        <dbReference type="Proteomes" id="UP000001935"/>
    </source>
</evidence>
<dbReference type="KEGG" id="ade:Adeh_0492"/>
<evidence type="ECO:0000256" key="4">
    <source>
        <dbReference type="ARBA" id="ARBA00023004"/>
    </source>
</evidence>
<gene>
    <name evidence="6" type="ordered locus">Adeh_0492</name>
</gene>
<dbReference type="AlphaFoldDB" id="Q2IN86"/>
<dbReference type="PANTHER" id="PTHR37164">
    <property type="entry name" value="BACTERIOHEMERYTHRIN"/>
    <property type="match status" value="1"/>
</dbReference>
<dbReference type="STRING" id="290397.Adeh_0492"/>
<dbReference type="InterPro" id="IPR035938">
    <property type="entry name" value="Hemerythrin-like_sf"/>
</dbReference>
<evidence type="ECO:0000256" key="2">
    <source>
        <dbReference type="ARBA" id="ARBA00022621"/>
    </source>
</evidence>
<reference evidence="6" key="1">
    <citation type="submission" date="2006-01" db="EMBL/GenBank/DDBJ databases">
        <title>Complete sequence of Anaeromyxobacter dehalogenans 2CP-C.</title>
        <authorList>
            <consortium name="US DOE Joint Genome Institute"/>
            <person name="Copeland A."/>
            <person name="Lucas S."/>
            <person name="Lapidus A."/>
            <person name="Barry K."/>
            <person name="Detter J.C."/>
            <person name="Glavina T."/>
            <person name="Hammon N."/>
            <person name="Israni S."/>
            <person name="Pitluck S."/>
            <person name="Brettin T."/>
            <person name="Bruce D."/>
            <person name="Han C."/>
            <person name="Tapia R."/>
            <person name="Gilna P."/>
            <person name="Kiss H."/>
            <person name="Schmutz J."/>
            <person name="Larimer F."/>
            <person name="Land M."/>
            <person name="Kyrpides N."/>
            <person name="Anderson I."/>
            <person name="Sanford R.A."/>
            <person name="Ritalahti K.M."/>
            <person name="Thomas H.S."/>
            <person name="Kirby J.R."/>
            <person name="Zhulin I.B."/>
            <person name="Loeffler F.E."/>
            <person name="Richardson P."/>
        </authorList>
    </citation>
    <scope>NUCLEOTIDE SEQUENCE</scope>
    <source>
        <strain evidence="6">2CP-C</strain>
    </source>
</reference>
<protein>
    <submittedName>
        <fullName evidence="6">Hemerythrin-like, metal-binding protein</fullName>
    </submittedName>
</protein>
<comment type="similarity">
    <text evidence="1">Belongs to the hemerythrin family.</text>
</comment>
<sequence length="144" mass="15784">MIEAHAWNEKLDLGHEAMDHEHHLQIALVTALTEAIEQARPWMARQLSAQLLSYSGVHFGSEEMLMQASAFDGLADHASEHRTLLEAMREIQAALERGEDDLALAFAVELRAGLAGHMAGSDRRLADHVRPAHPAGAVVIPIRS</sequence>
<dbReference type="NCBIfam" id="TIGR02481">
    <property type="entry name" value="hemeryth_dom"/>
    <property type="match status" value="1"/>
</dbReference>
<proteinExistence type="inferred from homology"/>
<feature type="domain" description="Hemerythrin-like" evidence="5">
    <location>
        <begin position="15"/>
        <end position="126"/>
    </location>
</feature>
<evidence type="ECO:0000313" key="6">
    <source>
        <dbReference type="EMBL" id="ABC80268.1"/>
    </source>
</evidence>
<dbReference type="InterPro" id="IPR050669">
    <property type="entry name" value="Hemerythrin"/>
</dbReference>
<dbReference type="EMBL" id="CP000251">
    <property type="protein sequence ID" value="ABC80268.1"/>
    <property type="molecule type" value="Genomic_DNA"/>
</dbReference>
<evidence type="ECO:0000259" key="5">
    <source>
        <dbReference type="Pfam" id="PF01814"/>
    </source>
</evidence>
<dbReference type="InterPro" id="IPR016131">
    <property type="entry name" value="Haemerythrin_Fe_BS"/>
</dbReference>
<dbReference type="GO" id="GO:0046872">
    <property type="term" value="F:metal ion binding"/>
    <property type="evidence" value="ECO:0007669"/>
    <property type="project" value="UniProtKB-KW"/>
</dbReference>
<organism evidence="6 7">
    <name type="scientific">Anaeromyxobacter dehalogenans (strain 2CP-C)</name>
    <dbReference type="NCBI Taxonomy" id="290397"/>
    <lineage>
        <taxon>Bacteria</taxon>
        <taxon>Pseudomonadati</taxon>
        <taxon>Myxococcota</taxon>
        <taxon>Myxococcia</taxon>
        <taxon>Myxococcales</taxon>
        <taxon>Cystobacterineae</taxon>
        <taxon>Anaeromyxobacteraceae</taxon>
        <taxon>Anaeromyxobacter</taxon>
    </lineage>
</organism>
<dbReference type="SUPFAM" id="SSF47188">
    <property type="entry name" value="Hemerythrin-like"/>
    <property type="match status" value="1"/>
</dbReference>
<dbReference type="Proteomes" id="UP000001935">
    <property type="component" value="Chromosome"/>
</dbReference>
<accession>Q2IN86</accession>